<dbReference type="OrthoDB" id="2013610at2759"/>
<evidence type="ECO:0000313" key="2">
    <source>
        <dbReference type="EMBL" id="KNC85007.1"/>
    </source>
</evidence>
<evidence type="ECO:0000313" key="3">
    <source>
        <dbReference type="Proteomes" id="UP000054560"/>
    </source>
</evidence>
<keyword evidence="3" id="KW-1185">Reference proteome</keyword>
<name>A0A0L0G7J3_9EUKA</name>
<protein>
    <recommendedName>
        <fullName evidence="1">Retrotransposon gag domain-containing protein</fullName>
    </recommendedName>
</protein>
<reference evidence="2 3" key="1">
    <citation type="submission" date="2011-02" db="EMBL/GenBank/DDBJ databases">
        <title>The Genome Sequence of Sphaeroforma arctica JP610.</title>
        <authorList>
            <consortium name="The Broad Institute Genome Sequencing Platform"/>
            <person name="Russ C."/>
            <person name="Cuomo C."/>
            <person name="Young S.K."/>
            <person name="Zeng Q."/>
            <person name="Gargeya S."/>
            <person name="Alvarado L."/>
            <person name="Berlin A."/>
            <person name="Chapman S.B."/>
            <person name="Chen Z."/>
            <person name="Freedman E."/>
            <person name="Gellesch M."/>
            <person name="Goldberg J."/>
            <person name="Griggs A."/>
            <person name="Gujja S."/>
            <person name="Heilman E."/>
            <person name="Heiman D."/>
            <person name="Howarth C."/>
            <person name="Mehta T."/>
            <person name="Neiman D."/>
            <person name="Pearson M."/>
            <person name="Roberts A."/>
            <person name="Saif S."/>
            <person name="Shea T."/>
            <person name="Shenoy N."/>
            <person name="Sisk P."/>
            <person name="Stolte C."/>
            <person name="Sykes S."/>
            <person name="White J."/>
            <person name="Yandava C."/>
            <person name="Burger G."/>
            <person name="Gray M.W."/>
            <person name="Holland P.W.H."/>
            <person name="King N."/>
            <person name="Lang F.B.F."/>
            <person name="Roger A.J."/>
            <person name="Ruiz-Trillo I."/>
            <person name="Haas B."/>
            <person name="Nusbaum C."/>
            <person name="Birren B."/>
        </authorList>
    </citation>
    <scope>NUCLEOTIDE SEQUENCE [LARGE SCALE GENOMIC DNA]</scope>
    <source>
        <strain evidence="2 3">JP610</strain>
    </source>
</reference>
<sequence length="154" mass="17967">MEQMFAAERVAAGRDVEEAVKLQYASTFLSGRALSWYRENAGRFNTWGDMSAGLQTIFLAPNWENDCREKIIVVHQVGLMRVYTERFQELLLNVPRIADEVKVTIFIRGLKDQLKMEVRLKHEISRASTLDSMYKRTLKQYANYKRTLNSTRNL</sequence>
<dbReference type="GeneID" id="25903300"/>
<organism evidence="2 3">
    <name type="scientific">Sphaeroforma arctica JP610</name>
    <dbReference type="NCBI Taxonomy" id="667725"/>
    <lineage>
        <taxon>Eukaryota</taxon>
        <taxon>Ichthyosporea</taxon>
        <taxon>Ichthyophonida</taxon>
        <taxon>Sphaeroforma</taxon>
    </lineage>
</organism>
<evidence type="ECO:0000259" key="1">
    <source>
        <dbReference type="Pfam" id="PF03732"/>
    </source>
</evidence>
<dbReference type="AlphaFoldDB" id="A0A0L0G7J3"/>
<proteinExistence type="predicted"/>
<feature type="domain" description="Retrotransposon gag" evidence="1">
    <location>
        <begin position="24"/>
        <end position="112"/>
    </location>
</feature>
<dbReference type="EMBL" id="KQ241726">
    <property type="protein sequence ID" value="KNC85007.1"/>
    <property type="molecule type" value="Genomic_DNA"/>
</dbReference>
<dbReference type="Pfam" id="PF03732">
    <property type="entry name" value="Retrotrans_gag"/>
    <property type="match status" value="1"/>
</dbReference>
<gene>
    <name evidence="2" type="ORF">SARC_02796</name>
</gene>
<accession>A0A0L0G7J3</accession>
<dbReference type="RefSeq" id="XP_014158909.1">
    <property type="nucleotide sequence ID" value="XM_014303434.1"/>
</dbReference>
<dbReference type="InterPro" id="IPR005162">
    <property type="entry name" value="Retrotrans_gag_dom"/>
</dbReference>
<dbReference type="eggNOG" id="ENOG502SDIQ">
    <property type="taxonomic scope" value="Eukaryota"/>
</dbReference>
<dbReference type="Proteomes" id="UP000054560">
    <property type="component" value="Unassembled WGS sequence"/>
</dbReference>